<gene>
    <name evidence="10" type="ORF">TWF694_007167</name>
</gene>
<organism evidence="10 11">
    <name type="scientific">Orbilia ellipsospora</name>
    <dbReference type="NCBI Taxonomy" id="2528407"/>
    <lineage>
        <taxon>Eukaryota</taxon>
        <taxon>Fungi</taxon>
        <taxon>Dikarya</taxon>
        <taxon>Ascomycota</taxon>
        <taxon>Pezizomycotina</taxon>
        <taxon>Orbiliomycetes</taxon>
        <taxon>Orbiliales</taxon>
        <taxon>Orbiliaceae</taxon>
        <taxon>Orbilia</taxon>
    </lineage>
</organism>
<evidence type="ECO:0000256" key="7">
    <source>
        <dbReference type="ARBA" id="ARBA00023242"/>
    </source>
</evidence>
<dbReference type="GO" id="GO:0006351">
    <property type="term" value="P:DNA-templated transcription"/>
    <property type="evidence" value="ECO:0007669"/>
    <property type="project" value="InterPro"/>
</dbReference>
<dbReference type="InterPro" id="IPR036864">
    <property type="entry name" value="Zn2-C6_fun-type_DNA-bd_sf"/>
</dbReference>
<dbReference type="AlphaFoldDB" id="A0AAV9XNN7"/>
<dbReference type="SMART" id="SM00906">
    <property type="entry name" value="Fungal_trans"/>
    <property type="match status" value="1"/>
</dbReference>
<evidence type="ECO:0000256" key="2">
    <source>
        <dbReference type="ARBA" id="ARBA00022723"/>
    </source>
</evidence>
<feature type="domain" description="Zn(2)-C6 fungal-type" evidence="9">
    <location>
        <begin position="5"/>
        <end position="34"/>
    </location>
</feature>
<dbReference type="InterPro" id="IPR050797">
    <property type="entry name" value="Carb_Metab_Trans_Reg"/>
</dbReference>
<feature type="region of interest" description="Disordered" evidence="8">
    <location>
        <begin position="554"/>
        <end position="574"/>
    </location>
</feature>
<evidence type="ECO:0000313" key="11">
    <source>
        <dbReference type="Proteomes" id="UP001365542"/>
    </source>
</evidence>
<keyword evidence="5" id="KW-0238">DNA-binding</keyword>
<dbReference type="SMART" id="SM00066">
    <property type="entry name" value="GAL4"/>
    <property type="match status" value="1"/>
</dbReference>
<dbReference type="PANTHER" id="PTHR31668:SF18">
    <property type="entry name" value="MALTOSE FERMENTATION REGULATORY PROTEIN MAL13-RELATED"/>
    <property type="match status" value="1"/>
</dbReference>
<dbReference type="Gene3D" id="4.10.240.10">
    <property type="entry name" value="Zn(2)-C6 fungal-type DNA-binding domain"/>
    <property type="match status" value="1"/>
</dbReference>
<comment type="subcellular location">
    <subcellularLocation>
        <location evidence="1">Nucleus</location>
    </subcellularLocation>
</comment>
<evidence type="ECO:0000256" key="5">
    <source>
        <dbReference type="ARBA" id="ARBA00023125"/>
    </source>
</evidence>
<dbReference type="CDD" id="cd00067">
    <property type="entry name" value="GAL4"/>
    <property type="match status" value="1"/>
</dbReference>
<dbReference type="EMBL" id="JAVHJO010000003">
    <property type="protein sequence ID" value="KAK6541353.1"/>
    <property type="molecule type" value="Genomic_DNA"/>
</dbReference>
<evidence type="ECO:0000256" key="4">
    <source>
        <dbReference type="ARBA" id="ARBA00023015"/>
    </source>
</evidence>
<dbReference type="InterPro" id="IPR001138">
    <property type="entry name" value="Zn2Cys6_DnaBD"/>
</dbReference>
<keyword evidence="7" id="KW-0539">Nucleus</keyword>
<dbReference type="Pfam" id="PF04082">
    <property type="entry name" value="Fungal_trans"/>
    <property type="match status" value="1"/>
</dbReference>
<reference evidence="10 11" key="1">
    <citation type="submission" date="2019-10" db="EMBL/GenBank/DDBJ databases">
        <authorList>
            <person name="Palmer J.M."/>
        </authorList>
    </citation>
    <scope>NUCLEOTIDE SEQUENCE [LARGE SCALE GENOMIC DNA]</scope>
    <source>
        <strain evidence="10 11">TWF694</strain>
    </source>
</reference>
<evidence type="ECO:0000256" key="6">
    <source>
        <dbReference type="ARBA" id="ARBA00023163"/>
    </source>
</evidence>
<proteinExistence type="predicted"/>
<keyword evidence="6" id="KW-0804">Transcription</keyword>
<dbReference type="GO" id="GO:0003677">
    <property type="term" value="F:DNA binding"/>
    <property type="evidence" value="ECO:0007669"/>
    <property type="project" value="UniProtKB-KW"/>
</dbReference>
<dbReference type="PANTHER" id="PTHR31668">
    <property type="entry name" value="GLUCOSE TRANSPORT TRANSCRIPTION REGULATOR RGT1-RELATED-RELATED"/>
    <property type="match status" value="1"/>
</dbReference>
<dbReference type="PROSITE" id="PS00463">
    <property type="entry name" value="ZN2_CY6_FUNGAL_1"/>
    <property type="match status" value="1"/>
</dbReference>
<sequence length="742" mass="81088">MPKRACDGCSIRKIRCEGIQPCRACSKAGLPCTFLKALRKGGPRKPTARTIEAIKRTQEEYTKDFDSDGLQIHPPAPINVGPIEDETEPDSTDPTPLGSPLRTFQSSSATGYLNGAAAPNLAPSYTYLEAEQDGIGLGQGLSTATKYPTPVLAIYLEIYHHRLYPVWPILKWEPLLAELEARPDDPEIYALATALASAVMGQLQLPQWTQQYLDPETQLTKTIIVSTEHFAAEALRARRLFEWRERPGTYAILTSLFFHVYYENLGKTPASSLALREAITFVQIMNLDRESGYQGLSPEDAELRRRLFWLLFVTERGHSIVHDLPFVLNKTIKLPSPDIDKEPLLASFMNLASLFANFDKSIIDAWTSRNTDDAPSLERLQQLQSNLKDVHPHKTHTNEVQKADVLVTKHWMRTLVWQVSMQQGFLAGPSGKDDNEAMTLSFPLKIAEELLSTLSNISRGAIESHGPGMQSKLFEITNSLADVILCIPNIKSSPFSISGMPWAPTPVDYLKSLVDLLHFRTSSNPQLLRIILSKTSSILSPPDPLRDQRLLELPSSTQPSPESPPSKETTPTPVVITEEAVAVPIPTPVLDEMSGIDSANLFAAASGSLDIPLDMDPNSGLVYPPADMMEYTTASASPSTPTAAPIVSSLNSPVVTPPTITGAGGMGQPYFPATYGTQELLTAAPPGLDVSWILNDGANDWGGPNDPSGYASDLSSTGRSQGTRVRTWMNGINTSQTNSPTH</sequence>
<dbReference type="CDD" id="cd12148">
    <property type="entry name" value="fungal_TF_MHR"/>
    <property type="match status" value="1"/>
</dbReference>
<keyword evidence="3" id="KW-0862">Zinc</keyword>
<evidence type="ECO:0000256" key="1">
    <source>
        <dbReference type="ARBA" id="ARBA00004123"/>
    </source>
</evidence>
<keyword evidence="4" id="KW-0805">Transcription regulation</keyword>
<keyword evidence="11" id="KW-1185">Reference proteome</keyword>
<feature type="region of interest" description="Disordered" evidence="8">
    <location>
        <begin position="62"/>
        <end position="96"/>
    </location>
</feature>
<evidence type="ECO:0000256" key="8">
    <source>
        <dbReference type="SAM" id="MobiDB-lite"/>
    </source>
</evidence>
<name>A0AAV9XNN7_9PEZI</name>
<keyword evidence="2" id="KW-0479">Metal-binding</keyword>
<dbReference type="SUPFAM" id="SSF57701">
    <property type="entry name" value="Zn2/Cys6 DNA-binding domain"/>
    <property type="match status" value="1"/>
</dbReference>
<protein>
    <recommendedName>
        <fullName evidence="9">Zn(2)-C6 fungal-type domain-containing protein</fullName>
    </recommendedName>
</protein>
<evidence type="ECO:0000256" key="3">
    <source>
        <dbReference type="ARBA" id="ARBA00022833"/>
    </source>
</evidence>
<dbReference type="Proteomes" id="UP001365542">
    <property type="component" value="Unassembled WGS sequence"/>
</dbReference>
<dbReference type="GO" id="GO:0008270">
    <property type="term" value="F:zinc ion binding"/>
    <property type="evidence" value="ECO:0007669"/>
    <property type="project" value="InterPro"/>
</dbReference>
<dbReference type="GO" id="GO:0000981">
    <property type="term" value="F:DNA-binding transcription factor activity, RNA polymerase II-specific"/>
    <property type="evidence" value="ECO:0007669"/>
    <property type="project" value="InterPro"/>
</dbReference>
<evidence type="ECO:0000259" key="9">
    <source>
        <dbReference type="PROSITE" id="PS50048"/>
    </source>
</evidence>
<dbReference type="InterPro" id="IPR007219">
    <property type="entry name" value="XnlR_reg_dom"/>
</dbReference>
<feature type="compositionally biased region" description="Polar residues" evidence="8">
    <location>
        <begin position="713"/>
        <end position="742"/>
    </location>
</feature>
<feature type="region of interest" description="Disordered" evidence="8">
    <location>
        <begin position="703"/>
        <end position="742"/>
    </location>
</feature>
<dbReference type="GO" id="GO:0005634">
    <property type="term" value="C:nucleus"/>
    <property type="evidence" value="ECO:0007669"/>
    <property type="project" value="UniProtKB-SubCell"/>
</dbReference>
<accession>A0AAV9XNN7</accession>
<evidence type="ECO:0000313" key="10">
    <source>
        <dbReference type="EMBL" id="KAK6541353.1"/>
    </source>
</evidence>
<comment type="caution">
    <text evidence="10">The sequence shown here is derived from an EMBL/GenBank/DDBJ whole genome shotgun (WGS) entry which is preliminary data.</text>
</comment>
<dbReference type="PROSITE" id="PS50048">
    <property type="entry name" value="ZN2_CY6_FUNGAL_2"/>
    <property type="match status" value="1"/>
</dbReference>
<dbReference type="Pfam" id="PF00172">
    <property type="entry name" value="Zn_clus"/>
    <property type="match status" value="1"/>
</dbReference>